<proteinExistence type="inferred from homology"/>
<dbReference type="InterPro" id="IPR002773">
    <property type="entry name" value="Deoxyhypusine_synthase"/>
</dbReference>
<dbReference type="PANTHER" id="PTHR11703">
    <property type="entry name" value="DEOXYHYPUSINE SYNTHASE"/>
    <property type="match status" value="1"/>
</dbReference>
<protein>
    <recommendedName>
        <fullName evidence="5">Deoxyhypusine synthase</fullName>
    </recommendedName>
</protein>
<accession>A0A1D1VQA8</accession>
<dbReference type="AlphaFoldDB" id="A0A1D1VQA8"/>
<dbReference type="GO" id="GO:0005737">
    <property type="term" value="C:cytoplasm"/>
    <property type="evidence" value="ECO:0007669"/>
    <property type="project" value="TreeGrafter"/>
</dbReference>
<dbReference type="InterPro" id="IPR029035">
    <property type="entry name" value="DHS-like_NAD/FAD-binding_dom"/>
</dbReference>
<dbReference type="STRING" id="947166.A0A1D1VQA8"/>
<gene>
    <name evidence="3" type="primary">RvY_11891</name>
    <name evidence="3" type="synonym">RvY_11891.1</name>
    <name evidence="3" type="ORF">RvY_11891-1</name>
</gene>
<comment type="similarity">
    <text evidence="1">Belongs to the deoxyhypusine synthase family.</text>
</comment>
<name>A0A1D1VQA8_RAMVA</name>
<organism evidence="3 4">
    <name type="scientific">Ramazzottius varieornatus</name>
    <name type="common">Water bear</name>
    <name type="synonym">Tardigrade</name>
    <dbReference type="NCBI Taxonomy" id="947166"/>
    <lineage>
        <taxon>Eukaryota</taxon>
        <taxon>Metazoa</taxon>
        <taxon>Ecdysozoa</taxon>
        <taxon>Tardigrada</taxon>
        <taxon>Eutardigrada</taxon>
        <taxon>Parachela</taxon>
        <taxon>Hypsibioidea</taxon>
        <taxon>Ramazzottiidae</taxon>
        <taxon>Ramazzottius</taxon>
    </lineage>
</organism>
<dbReference type="Gene3D" id="3.40.910.10">
    <property type="entry name" value="Deoxyhypusine synthase"/>
    <property type="match status" value="1"/>
</dbReference>
<sequence length="349" mass="39431">MGSTRGPISQFIERNYCHFNAAALVDAAKGYEAHLEAGGKMMVTLAGAMSTAELGISLAEMIRQDKIAIISCTGANLEEDIMNLVSHSHYKRVPHYRDLSPQDELDLKNNGFNRVTDTCIPENQAFRRLESHIYKLWKDANDNKQRYFPHEFMYKMLLSGELKQYYEIDPKNSWMLAAAEKNIPIVVPGWEDSTMGNIFASYCIMGEMNASTMKSGIEYMCWLADWYLNNSGGKGVGFFQIGGGIAGDFPICVVPMIYMDLRKKEIPLWSYFCQISDSTTSYGSYSGAVPNEKISWNKLDISTPKFVIESDATIVAPLIFAIQRRRLISVNQIQEHRFTAGYLTGSYWI</sequence>
<dbReference type="SUPFAM" id="SSF52467">
    <property type="entry name" value="DHS-like NAD/FAD-binding domain"/>
    <property type="match status" value="1"/>
</dbReference>
<keyword evidence="4" id="KW-1185">Reference proteome</keyword>
<dbReference type="Pfam" id="PF01916">
    <property type="entry name" value="DS"/>
    <property type="match status" value="1"/>
</dbReference>
<reference evidence="3 4" key="1">
    <citation type="journal article" date="2016" name="Nat. Commun.">
        <title>Extremotolerant tardigrade genome and improved radiotolerance of human cultured cells by tardigrade-unique protein.</title>
        <authorList>
            <person name="Hashimoto T."/>
            <person name="Horikawa D.D."/>
            <person name="Saito Y."/>
            <person name="Kuwahara H."/>
            <person name="Kozuka-Hata H."/>
            <person name="Shin-I T."/>
            <person name="Minakuchi Y."/>
            <person name="Ohishi K."/>
            <person name="Motoyama A."/>
            <person name="Aizu T."/>
            <person name="Enomoto A."/>
            <person name="Kondo K."/>
            <person name="Tanaka S."/>
            <person name="Hara Y."/>
            <person name="Koshikawa S."/>
            <person name="Sagara H."/>
            <person name="Miura T."/>
            <person name="Yokobori S."/>
            <person name="Miyagawa K."/>
            <person name="Suzuki Y."/>
            <person name="Kubo T."/>
            <person name="Oyama M."/>
            <person name="Kohara Y."/>
            <person name="Fujiyama A."/>
            <person name="Arakawa K."/>
            <person name="Katayama T."/>
            <person name="Toyoda A."/>
            <person name="Kunieda T."/>
        </authorList>
    </citation>
    <scope>NUCLEOTIDE SEQUENCE [LARGE SCALE GENOMIC DNA]</scope>
    <source>
        <strain evidence="3 4">YOKOZUNA-1</strain>
    </source>
</reference>
<dbReference type="Proteomes" id="UP000186922">
    <property type="component" value="Unassembled WGS sequence"/>
</dbReference>
<dbReference type="PANTHER" id="PTHR11703:SF0">
    <property type="entry name" value="DEOXYHYPUSINE SYNTHASE"/>
    <property type="match status" value="1"/>
</dbReference>
<evidence type="ECO:0000256" key="1">
    <source>
        <dbReference type="ARBA" id="ARBA00009892"/>
    </source>
</evidence>
<dbReference type="OrthoDB" id="10254982at2759"/>
<evidence type="ECO:0000313" key="3">
    <source>
        <dbReference type="EMBL" id="GAV01134.1"/>
    </source>
</evidence>
<evidence type="ECO:0008006" key="5">
    <source>
        <dbReference type="Google" id="ProtNLM"/>
    </source>
</evidence>
<evidence type="ECO:0000256" key="2">
    <source>
        <dbReference type="ARBA" id="ARBA00023027"/>
    </source>
</evidence>
<comment type="caution">
    <text evidence="3">The sequence shown here is derived from an EMBL/GenBank/DDBJ whole genome shotgun (WGS) entry which is preliminary data.</text>
</comment>
<dbReference type="EMBL" id="BDGG01000007">
    <property type="protein sequence ID" value="GAV01134.1"/>
    <property type="molecule type" value="Genomic_DNA"/>
</dbReference>
<dbReference type="InterPro" id="IPR036982">
    <property type="entry name" value="Deoxyhypusine_synthase_sf"/>
</dbReference>
<evidence type="ECO:0000313" key="4">
    <source>
        <dbReference type="Proteomes" id="UP000186922"/>
    </source>
</evidence>
<dbReference type="GO" id="GO:0034038">
    <property type="term" value="F:deoxyhypusine synthase activity"/>
    <property type="evidence" value="ECO:0007669"/>
    <property type="project" value="TreeGrafter"/>
</dbReference>
<keyword evidence="2" id="KW-0520">NAD</keyword>